<dbReference type="Proteomes" id="UP000228934">
    <property type="component" value="Unassembled WGS sequence"/>
</dbReference>
<dbReference type="AlphaFoldDB" id="A0A2G9QEZ8"/>
<accession>A0A2G9QEZ8</accession>
<keyword evidence="3" id="KW-1185">Reference proteome</keyword>
<reference evidence="3" key="1">
    <citation type="journal article" date="2017" name="Nat. Commun.">
        <title>The North American bullfrog draft genome provides insight into hormonal regulation of long noncoding RNA.</title>
        <authorList>
            <person name="Hammond S.A."/>
            <person name="Warren R.L."/>
            <person name="Vandervalk B.P."/>
            <person name="Kucuk E."/>
            <person name="Khan H."/>
            <person name="Gibb E.A."/>
            <person name="Pandoh P."/>
            <person name="Kirk H."/>
            <person name="Zhao Y."/>
            <person name="Jones M."/>
            <person name="Mungall A.J."/>
            <person name="Coope R."/>
            <person name="Pleasance S."/>
            <person name="Moore R.A."/>
            <person name="Holt R.A."/>
            <person name="Round J.M."/>
            <person name="Ohora S."/>
            <person name="Walle B.V."/>
            <person name="Veldhoen N."/>
            <person name="Helbing C.C."/>
            <person name="Birol I."/>
        </authorList>
    </citation>
    <scope>NUCLEOTIDE SEQUENCE [LARGE SCALE GENOMIC DNA]</scope>
</reference>
<protein>
    <submittedName>
        <fullName evidence="2">Uncharacterized protein</fullName>
    </submittedName>
</protein>
<feature type="compositionally biased region" description="Basic and acidic residues" evidence="1">
    <location>
        <begin position="26"/>
        <end position="40"/>
    </location>
</feature>
<proteinExistence type="predicted"/>
<gene>
    <name evidence="2" type="ORF">AB205_0142500</name>
</gene>
<feature type="region of interest" description="Disordered" evidence="1">
    <location>
        <begin position="1"/>
        <end position="53"/>
    </location>
</feature>
<organism evidence="2 3">
    <name type="scientific">Aquarana catesbeiana</name>
    <name type="common">American bullfrog</name>
    <name type="synonym">Rana catesbeiana</name>
    <dbReference type="NCBI Taxonomy" id="8400"/>
    <lineage>
        <taxon>Eukaryota</taxon>
        <taxon>Metazoa</taxon>
        <taxon>Chordata</taxon>
        <taxon>Craniata</taxon>
        <taxon>Vertebrata</taxon>
        <taxon>Euteleostomi</taxon>
        <taxon>Amphibia</taxon>
        <taxon>Batrachia</taxon>
        <taxon>Anura</taxon>
        <taxon>Neobatrachia</taxon>
        <taxon>Ranoidea</taxon>
        <taxon>Ranidae</taxon>
        <taxon>Aquarana</taxon>
    </lineage>
</organism>
<sequence length="53" mass="5945">MMELLTGEESGARNSGTLSSNRQGIPHHDQDEEQKDIKDEEKEEEEETVSGDV</sequence>
<dbReference type="EMBL" id="KZ015652">
    <property type="protein sequence ID" value="PIO14188.1"/>
    <property type="molecule type" value="Genomic_DNA"/>
</dbReference>
<feature type="compositionally biased region" description="Acidic residues" evidence="1">
    <location>
        <begin position="41"/>
        <end position="53"/>
    </location>
</feature>
<feature type="compositionally biased region" description="Polar residues" evidence="1">
    <location>
        <begin position="12"/>
        <end position="23"/>
    </location>
</feature>
<evidence type="ECO:0000256" key="1">
    <source>
        <dbReference type="SAM" id="MobiDB-lite"/>
    </source>
</evidence>
<name>A0A2G9QEZ8_AQUCT</name>
<evidence type="ECO:0000313" key="2">
    <source>
        <dbReference type="EMBL" id="PIO14188.1"/>
    </source>
</evidence>
<evidence type="ECO:0000313" key="3">
    <source>
        <dbReference type="Proteomes" id="UP000228934"/>
    </source>
</evidence>